<gene>
    <name evidence="2" type="ordered locus">FraEuI1c_6607</name>
</gene>
<dbReference type="InParanoid" id="E3J9S6"/>
<dbReference type="HOGENOM" id="CLU_051715_3_1_11"/>
<feature type="domain" description="AB hydrolase-1" evidence="1">
    <location>
        <begin position="9"/>
        <end position="255"/>
    </location>
</feature>
<dbReference type="Proteomes" id="UP000002484">
    <property type="component" value="Chromosome"/>
</dbReference>
<dbReference type="GO" id="GO:0003824">
    <property type="term" value="F:catalytic activity"/>
    <property type="evidence" value="ECO:0007669"/>
    <property type="project" value="UniProtKB-ARBA"/>
</dbReference>
<reference evidence="2 3" key="1">
    <citation type="submission" date="2010-10" db="EMBL/GenBank/DDBJ databases">
        <title>Complete sequence of Frankia sp. EuI1c.</title>
        <authorList>
            <consortium name="US DOE Joint Genome Institute"/>
            <person name="Lucas S."/>
            <person name="Copeland A."/>
            <person name="Lapidus A."/>
            <person name="Cheng J.-F."/>
            <person name="Bruce D."/>
            <person name="Goodwin L."/>
            <person name="Pitluck S."/>
            <person name="Chertkov O."/>
            <person name="Detter J.C."/>
            <person name="Han C."/>
            <person name="Tapia R."/>
            <person name="Land M."/>
            <person name="Hauser L."/>
            <person name="Jeffries C."/>
            <person name="Kyrpides N."/>
            <person name="Ivanova N."/>
            <person name="Mikhailova N."/>
            <person name="Beauchemin N."/>
            <person name="Sen A."/>
            <person name="Sur S.A."/>
            <person name="Gtari M."/>
            <person name="Wall L."/>
            <person name="Tisa L."/>
            <person name="Woyke T."/>
        </authorList>
    </citation>
    <scope>NUCLEOTIDE SEQUENCE [LARGE SCALE GENOMIC DNA]</scope>
    <source>
        <strain evidence="3">DSM 45817 / CECT 9037 / EuI1c</strain>
    </source>
</reference>
<evidence type="ECO:0000313" key="3">
    <source>
        <dbReference type="Proteomes" id="UP000002484"/>
    </source>
</evidence>
<dbReference type="AlphaFoldDB" id="E3J9S6"/>
<name>E3J9S6_PSEI1</name>
<accession>E3J9S6</accession>
<keyword evidence="3" id="KW-1185">Reference proteome</keyword>
<protein>
    <submittedName>
        <fullName evidence="2">Putative arylesterase-like protein</fullName>
    </submittedName>
</protein>
<evidence type="ECO:0000313" key="2">
    <source>
        <dbReference type="EMBL" id="ADP84579.1"/>
    </source>
</evidence>
<dbReference type="SUPFAM" id="SSF53474">
    <property type="entry name" value="alpha/beta-Hydrolases"/>
    <property type="match status" value="1"/>
</dbReference>
<dbReference type="Pfam" id="PF12697">
    <property type="entry name" value="Abhydrolase_6"/>
    <property type="match status" value="1"/>
</dbReference>
<organism evidence="2 3">
    <name type="scientific">Pseudofrankia inefficax (strain DSM 45817 / CECT 9037 / DDB 130130 / EuI1c)</name>
    <name type="common">Frankia inefficax</name>
    <dbReference type="NCBI Taxonomy" id="298654"/>
    <lineage>
        <taxon>Bacteria</taxon>
        <taxon>Bacillati</taxon>
        <taxon>Actinomycetota</taxon>
        <taxon>Actinomycetes</taxon>
        <taxon>Frankiales</taxon>
        <taxon>Frankiaceae</taxon>
        <taxon>Pseudofrankia</taxon>
    </lineage>
</organism>
<proteinExistence type="predicted"/>
<dbReference type="InterPro" id="IPR029058">
    <property type="entry name" value="AB_hydrolase_fold"/>
</dbReference>
<evidence type="ECO:0000259" key="1">
    <source>
        <dbReference type="Pfam" id="PF12697"/>
    </source>
</evidence>
<dbReference type="eggNOG" id="COG2267">
    <property type="taxonomic scope" value="Bacteria"/>
</dbReference>
<dbReference type="KEGG" id="fri:FraEuI1c_6607"/>
<dbReference type="Gene3D" id="3.40.50.1820">
    <property type="entry name" value="alpha/beta hydrolase"/>
    <property type="match status" value="1"/>
</dbReference>
<dbReference type="STRING" id="298654.FraEuI1c_6607"/>
<dbReference type="RefSeq" id="WP_013427690.1">
    <property type="nucleotide sequence ID" value="NC_014666.1"/>
</dbReference>
<dbReference type="EMBL" id="CP002299">
    <property type="protein sequence ID" value="ADP84579.1"/>
    <property type="molecule type" value="Genomic_DNA"/>
</dbReference>
<dbReference type="InterPro" id="IPR000073">
    <property type="entry name" value="AB_hydrolase_1"/>
</dbReference>
<sequence>MNTDPTQTIVLIHGLWMTPLSWEHWIDRYRARGHRVLAPAWPGMDTGVEQLRADPSVVDHLGIEEIVDHYDAIIRELDTPPIIMGHSFGGAFTEILLDRGLGAAGVAIDAAAVKGITRLPLAQLRSAFPVLKNPANAHRSVALTFEEFRYAFANAMTEDGARAAYERYAVPGPGRVLFQGAFANFNPHAPTQVDFGNDDRAPLLLIAGGADHTVPASVDRSASRHYRRSAAVTDYREFPGRAHFTIGQEGWENVADYALDWALAHLATPATT</sequence>
<dbReference type="OrthoDB" id="3810256at2"/>